<dbReference type="InterPro" id="IPR006675">
    <property type="entry name" value="HDIG_dom"/>
</dbReference>
<feature type="domain" description="tRNA nucleotidyltransferase/poly(A) polymerase RNA and SrmB- binding" evidence="14">
    <location>
        <begin position="147"/>
        <end position="206"/>
    </location>
</feature>
<evidence type="ECO:0000259" key="12">
    <source>
        <dbReference type="Pfam" id="PF01743"/>
    </source>
</evidence>
<dbReference type="NCBIfam" id="TIGR00277">
    <property type="entry name" value="HDIG"/>
    <property type="match status" value="1"/>
</dbReference>
<comment type="cofactor">
    <cofactor evidence="1">
        <name>Mg(2+)</name>
        <dbReference type="ChEBI" id="CHEBI:18420"/>
    </cofactor>
</comment>
<dbReference type="RefSeq" id="WP_159945864.1">
    <property type="nucleotide sequence ID" value="NZ_FNUK01000023.1"/>
</dbReference>
<sequence length="450" mass="52064">MKDLEKFLKTKGVEAYLVGGCVRDLILGIKINDIDVALKDNLEVAREYADLNKGSFFLMHEDVARVILNDITIDFCKMKGKSIEEDLKKRDFTINSIAKDIKGDKYIDVVGGIKDIENKIIRVSYKDAFLDDPLRMLRAFRLKAKLNFNIEDETLQLIKQNFQRINDVSGERIIDEIFKILDGKSYDILKELDSTGLLCEIFPVFKRMKLIGKCKYHVVDSFTHSMLSLKTFEDMMDEVLKTKHKDSIKKHLDENLSGVKRRTVLKLATLLHDIGKPKAYKKEGEKITFKGHDVTGYEEFQSINKRYNFSKEQKNLIESVIKGHMRILGLFKTGATERALYRLIRDFKDNTLDVILASLFDVTATRLLLDENGERERYFEFCMDLIDRLYEKNKLPKKLISGEDVIKLTGKKGRFVGEVLEALNEEIFLGNIKTREEALEFIKNMKKGLK</sequence>
<keyword evidence="9" id="KW-0460">Magnesium</keyword>
<dbReference type="InterPro" id="IPR050124">
    <property type="entry name" value="tRNA_CCA-adding_enzyme"/>
</dbReference>
<dbReference type="InterPro" id="IPR043519">
    <property type="entry name" value="NT_sf"/>
</dbReference>
<feature type="domain" description="Poly A polymerase head" evidence="12">
    <location>
        <begin position="15"/>
        <end position="122"/>
    </location>
</feature>
<evidence type="ECO:0000256" key="11">
    <source>
        <dbReference type="RuleBase" id="RU003953"/>
    </source>
</evidence>
<evidence type="ECO:0000259" key="14">
    <source>
        <dbReference type="Pfam" id="PF12627"/>
    </source>
</evidence>
<keyword evidence="8" id="KW-0067">ATP-binding</keyword>
<evidence type="ECO:0000256" key="10">
    <source>
        <dbReference type="ARBA" id="ARBA00022884"/>
    </source>
</evidence>
<evidence type="ECO:0000256" key="3">
    <source>
        <dbReference type="ARBA" id="ARBA00022694"/>
    </source>
</evidence>
<dbReference type="GO" id="GO:0016779">
    <property type="term" value="F:nucleotidyltransferase activity"/>
    <property type="evidence" value="ECO:0007669"/>
    <property type="project" value="UniProtKB-KW"/>
</dbReference>
<accession>A0A1H5WYD3</accession>
<comment type="similarity">
    <text evidence="11">Belongs to the tRNA nucleotidyltransferase/poly(A) polymerase family.</text>
</comment>
<evidence type="ECO:0000256" key="5">
    <source>
        <dbReference type="ARBA" id="ARBA00022723"/>
    </source>
</evidence>
<keyword evidence="10 11" id="KW-0694">RNA-binding</keyword>
<dbReference type="InterPro" id="IPR032828">
    <property type="entry name" value="PolyA_RNA-bd"/>
</dbReference>
<evidence type="ECO:0000256" key="7">
    <source>
        <dbReference type="ARBA" id="ARBA00022800"/>
    </source>
</evidence>
<evidence type="ECO:0000256" key="8">
    <source>
        <dbReference type="ARBA" id="ARBA00022840"/>
    </source>
</evidence>
<reference evidence="16" key="1">
    <citation type="submission" date="2016-10" db="EMBL/GenBank/DDBJ databases">
        <authorList>
            <person name="Varghese N."/>
            <person name="Submissions S."/>
        </authorList>
    </citation>
    <scope>NUCLEOTIDE SEQUENCE [LARGE SCALE GENOMIC DNA]</scope>
    <source>
        <strain evidence="16">DSM 5463</strain>
    </source>
</reference>
<evidence type="ECO:0000256" key="6">
    <source>
        <dbReference type="ARBA" id="ARBA00022741"/>
    </source>
</evidence>
<organism evidence="15 16">
    <name type="scientific">Caloramator fervidus</name>
    <dbReference type="NCBI Taxonomy" id="29344"/>
    <lineage>
        <taxon>Bacteria</taxon>
        <taxon>Bacillati</taxon>
        <taxon>Bacillota</taxon>
        <taxon>Clostridia</taxon>
        <taxon>Eubacteriales</taxon>
        <taxon>Clostridiaceae</taxon>
        <taxon>Caloramator</taxon>
    </lineage>
</organism>
<evidence type="ECO:0000313" key="15">
    <source>
        <dbReference type="EMBL" id="SEG04265.1"/>
    </source>
</evidence>
<dbReference type="Gene3D" id="3.30.460.10">
    <property type="entry name" value="Beta Polymerase, domain 2"/>
    <property type="match status" value="1"/>
</dbReference>
<keyword evidence="2 11" id="KW-0808">Transferase</keyword>
<dbReference type="InterPro" id="IPR006674">
    <property type="entry name" value="HD_domain"/>
</dbReference>
<dbReference type="OrthoDB" id="9805698at2"/>
<dbReference type="SUPFAM" id="SSF81891">
    <property type="entry name" value="Poly A polymerase C-terminal region-like"/>
    <property type="match status" value="1"/>
</dbReference>
<keyword evidence="7" id="KW-0692">RNA repair</keyword>
<evidence type="ECO:0000256" key="1">
    <source>
        <dbReference type="ARBA" id="ARBA00001946"/>
    </source>
</evidence>
<dbReference type="InterPro" id="IPR002646">
    <property type="entry name" value="PolA_pol_head_dom"/>
</dbReference>
<evidence type="ECO:0000259" key="13">
    <source>
        <dbReference type="Pfam" id="PF01966"/>
    </source>
</evidence>
<keyword evidence="4" id="KW-0548">Nucleotidyltransferase</keyword>
<protein>
    <submittedName>
        <fullName evidence="15">Poly(A) polymerase</fullName>
    </submittedName>
</protein>
<name>A0A1H5WYD3_9CLOT</name>
<keyword evidence="5" id="KW-0479">Metal-binding</keyword>
<dbReference type="GO" id="GO:0003723">
    <property type="term" value="F:RNA binding"/>
    <property type="evidence" value="ECO:0007669"/>
    <property type="project" value="UniProtKB-KW"/>
</dbReference>
<feature type="domain" description="HD" evidence="13">
    <location>
        <begin position="253"/>
        <end position="333"/>
    </location>
</feature>
<keyword evidence="3" id="KW-0819">tRNA processing</keyword>
<dbReference type="Pfam" id="PF12627">
    <property type="entry name" value="PolyA_pol_RNAbd"/>
    <property type="match status" value="1"/>
</dbReference>
<dbReference type="PANTHER" id="PTHR47545:SF1">
    <property type="entry name" value="MULTIFUNCTIONAL CCA PROTEIN"/>
    <property type="match status" value="1"/>
</dbReference>
<dbReference type="Proteomes" id="UP000242850">
    <property type="component" value="Unassembled WGS sequence"/>
</dbReference>
<dbReference type="EMBL" id="FNUK01000023">
    <property type="protein sequence ID" value="SEG04265.1"/>
    <property type="molecule type" value="Genomic_DNA"/>
</dbReference>
<dbReference type="Pfam" id="PF01743">
    <property type="entry name" value="PolyA_pol"/>
    <property type="match status" value="1"/>
</dbReference>
<dbReference type="GO" id="GO:0042245">
    <property type="term" value="P:RNA repair"/>
    <property type="evidence" value="ECO:0007669"/>
    <property type="project" value="UniProtKB-KW"/>
</dbReference>
<dbReference type="Pfam" id="PF01966">
    <property type="entry name" value="HD"/>
    <property type="match status" value="1"/>
</dbReference>
<dbReference type="PANTHER" id="PTHR47545">
    <property type="entry name" value="MULTIFUNCTIONAL CCA PROTEIN"/>
    <property type="match status" value="1"/>
</dbReference>
<proteinExistence type="inferred from homology"/>
<gene>
    <name evidence="15" type="ORF">SAMN05660865_01613</name>
</gene>
<evidence type="ECO:0000256" key="9">
    <source>
        <dbReference type="ARBA" id="ARBA00022842"/>
    </source>
</evidence>
<dbReference type="Gene3D" id="1.10.3090.10">
    <property type="entry name" value="cca-adding enzyme, domain 2"/>
    <property type="match status" value="1"/>
</dbReference>
<dbReference type="GO" id="GO:0008033">
    <property type="term" value="P:tRNA processing"/>
    <property type="evidence" value="ECO:0007669"/>
    <property type="project" value="UniProtKB-KW"/>
</dbReference>
<dbReference type="SUPFAM" id="SSF81301">
    <property type="entry name" value="Nucleotidyltransferase"/>
    <property type="match status" value="1"/>
</dbReference>
<keyword evidence="6" id="KW-0547">Nucleotide-binding</keyword>
<evidence type="ECO:0000313" key="16">
    <source>
        <dbReference type="Proteomes" id="UP000242850"/>
    </source>
</evidence>
<dbReference type="GO" id="GO:0046872">
    <property type="term" value="F:metal ion binding"/>
    <property type="evidence" value="ECO:0007669"/>
    <property type="project" value="UniProtKB-KW"/>
</dbReference>
<dbReference type="CDD" id="cd05398">
    <property type="entry name" value="NT_ClassII-CCAase"/>
    <property type="match status" value="1"/>
</dbReference>
<keyword evidence="16" id="KW-1185">Reference proteome</keyword>
<evidence type="ECO:0000256" key="2">
    <source>
        <dbReference type="ARBA" id="ARBA00022679"/>
    </source>
</evidence>
<dbReference type="GO" id="GO:0005524">
    <property type="term" value="F:ATP binding"/>
    <property type="evidence" value="ECO:0007669"/>
    <property type="project" value="UniProtKB-KW"/>
</dbReference>
<evidence type="ECO:0000256" key="4">
    <source>
        <dbReference type="ARBA" id="ARBA00022695"/>
    </source>
</evidence>
<dbReference type="AlphaFoldDB" id="A0A1H5WYD3"/>